<dbReference type="OrthoDB" id="3469466at2759"/>
<protein>
    <recommendedName>
        <fullName evidence="1">2EXR domain-containing protein</fullName>
    </recommendedName>
</protein>
<name>A0A8H4JHA8_9HYPO</name>
<dbReference type="InterPro" id="IPR045518">
    <property type="entry name" value="2EXR"/>
</dbReference>
<reference evidence="2 3" key="1">
    <citation type="submission" date="2020-01" db="EMBL/GenBank/DDBJ databases">
        <title>Identification and distribution of gene clusters putatively required for synthesis of sphingolipid metabolism inhibitors in phylogenetically diverse species of the filamentous fungus Fusarium.</title>
        <authorList>
            <person name="Kim H.-S."/>
            <person name="Busman M."/>
            <person name="Brown D.W."/>
            <person name="Divon H."/>
            <person name="Uhlig S."/>
            <person name="Proctor R.H."/>
        </authorList>
    </citation>
    <scope>NUCLEOTIDE SEQUENCE [LARGE SCALE GENOMIC DNA]</scope>
    <source>
        <strain evidence="2 3">NRRL 13308</strain>
    </source>
</reference>
<dbReference type="AlphaFoldDB" id="A0A8H4JHA8"/>
<proteinExistence type="predicted"/>
<gene>
    <name evidence="2" type="ORF">FACUT_10768</name>
</gene>
<comment type="caution">
    <text evidence="2">The sequence shown here is derived from an EMBL/GenBank/DDBJ whole genome shotgun (WGS) entry which is preliminary data.</text>
</comment>
<evidence type="ECO:0000313" key="3">
    <source>
        <dbReference type="Proteomes" id="UP000536711"/>
    </source>
</evidence>
<dbReference type="Pfam" id="PF20150">
    <property type="entry name" value="2EXR"/>
    <property type="match status" value="1"/>
</dbReference>
<sequence length="183" mass="21004">MHEFILPLLTPERNEMATFPQFARLPIDIRDLIWEQALIKDRVLLHGRPLGKELSDVINSPTTPRLTEGQDTEVNVGWKKEYGVMVDDKATISKLFRVNTESRQAAKRFYRVRFPCTYMKPAPGFYEKGTLYLRPESDTIRMGLTEGSGRFAHCVWAMDRFHVGLVNLAPDLKVKFSGFNGLD</sequence>
<keyword evidence="3" id="KW-1185">Reference proteome</keyword>
<feature type="domain" description="2EXR" evidence="1">
    <location>
        <begin position="19"/>
        <end position="140"/>
    </location>
</feature>
<evidence type="ECO:0000313" key="2">
    <source>
        <dbReference type="EMBL" id="KAF4422159.1"/>
    </source>
</evidence>
<dbReference type="EMBL" id="JAADJF010000343">
    <property type="protein sequence ID" value="KAF4422159.1"/>
    <property type="molecule type" value="Genomic_DNA"/>
</dbReference>
<dbReference type="Proteomes" id="UP000536711">
    <property type="component" value="Unassembled WGS sequence"/>
</dbReference>
<accession>A0A8H4JHA8</accession>
<organism evidence="2 3">
    <name type="scientific">Fusarium acutatum</name>
    <dbReference type="NCBI Taxonomy" id="78861"/>
    <lineage>
        <taxon>Eukaryota</taxon>
        <taxon>Fungi</taxon>
        <taxon>Dikarya</taxon>
        <taxon>Ascomycota</taxon>
        <taxon>Pezizomycotina</taxon>
        <taxon>Sordariomycetes</taxon>
        <taxon>Hypocreomycetidae</taxon>
        <taxon>Hypocreales</taxon>
        <taxon>Nectriaceae</taxon>
        <taxon>Fusarium</taxon>
        <taxon>Fusarium fujikuroi species complex</taxon>
    </lineage>
</organism>
<evidence type="ECO:0000259" key="1">
    <source>
        <dbReference type="Pfam" id="PF20150"/>
    </source>
</evidence>